<keyword evidence="1" id="KW-0479">Metal-binding</keyword>
<dbReference type="GO" id="GO:0008270">
    <property type="term" value="F:zinc ion binding"/>
    <property type="evidence" value="ECO:0007669"/>
    <property type="project" value="UniProtKB-UniRule"/>
</dbReference>
<evidence type="ECO:0000256" key="1">
    <source>
        <dbReference type="RuleBase" id="RU367018"/>
    </source>
</evidence>
<comment type="similarity">
    <text evidence="1">Belongs to the FHY3/FAR1 family.</text>
</comment>
<comment type="subcellular location">
    <subcellularLocation>
        <location evidence="1">Nucleus</location>
    </subcellularLocation>
</comment>
<dbReference type="GO" id="GO:0006355">
    <property type="term" value="P:regulation of DNA-templated transcription"/>
    <property type="evidence" value="ECO:0007669"/>
    <property type="project" value="UniProtKB-UniRule"/>
</dbReference>
<dbReference type="InterPro" id="IPR018289">
    <property type="entry name" value="MULE_transposase_dom"/>
</dbReference>
<comment type="caution">
    <text evidence="4">The sequence shown here is derived from an EMBL/GenBank/DDBJ whole genome shotgun (WGS) entry which is preliminary data.</text>
</comment>
<dbReference type="PANTHER" id="PTHR31669">
    <property type="entry name" value="PROTEIN FAR1-RELATED SEQUENCE 10-RELATED"/>
    <property type="match status" value="1"/>
</dbReference>
<feature type="domain" description="FAR1" evidence="2">
    <location>
        <begin position="53"/>
        <end position="141"/>
    </location>
</feature>
<dbReference type="InterPro" id="IPR031052">
    <property type="entry name" value="FHY3/FAR1"/>
</dbReference>
<sequence>MQNIHEDSTIVSSDDMLESVVDIDPLNSRLPTEPPLEPYEGMEFASIEETRIYYTRYAKNTGFSFRMGRVTKSRTNGMIIGREFLCSKEGFRAKKYVKEESNSIIVHDETRVRCKAMLYLKKNGEIWIVSRFVREHNHDFSPKSSQFLRVHRKKTNVQKKLIDVLHDSGVGPSKIRSVLCTESSGVDNVRFSPQDVINYLTEKRQKKLENGDAQMMLSYFKSCQLKNPGFFYAFQMDAEGRLANCFWVDSRSKMAYKYFGDVVTFDPTYLTNKYKMPFVPFTGVNHHQQSILFGCALLWDETIESFFWLLSTWLEAMNGISPKTIITDQDAAISNAVAKVFPKVNHHYCMWHIEKKVPEYLSRVYHEHGEFKNQFYKCIHQSTTVEEFDSDWEAMIDKYGLQDDQWLNKIFSIREKWIPAYVRHNFCAGMSTTKRSESMNKYFKDFLNSSTSLSQFVTQYEKALDARYNKEREKTFKTRNSKPLLRTLYPMEEETSKIYTRKMFRIFQDELVGSQLFITEKVKFSIEVSTYKVREIYKEKPIYYVNFHVTSKEANCSCHMFEYSEKVKEVTIEGFQEGRSNASNTSLFNSIMVHSLELSERGSQSEKHHDIAIQSLQNGIAKLDLLDIEESNKKFVDSTSEDMPKVSDVSIALHDPPLIATKGRPRTLRVKSSLEMI</sequence>
<keyword evidence="5" id="KW-1185">Reference proteome</keyword>
<evidence type="ECO:0000259" key="2">
    <source>
        <dbReference type="Pfam" id="PF03101"/>
    </source>
</evidence>
<evidence type="ECO:0000313" key="4">
    <source>
        <dbReference type="EMBL" id="KAI5406872.1"/>
    </source>
</evidence>
<proteinExistence type="inferred from homology"/>
<name>A0A9D4WS61_PEA</name>
<dbReference type="GO" id="GO:0005634">
    <property type="term" value="C:nucleus"/>
    <property type="evidence" value="ECO:0007669"/>
    <property type="project" value="UniProtKB-SubCell"/>
</dbReference>
<gene>
    <name evidence="4" type="ORF">KIW84_053225</name>
</gene>
<dbReference type="Pfam" id="PF03101">
    <property type="entry name" value="FAR1"/>
    <property type="match status" value="1"/>
</dbReference>
<keyword evidence="1" id="KW-0863">Zinc-finger</keyword>
<dbReference type="PANTHER" id="PTHR31669:SF293">
    <property type="entry name" value="PROTEIN FAR1-RELATED SEQUENCE"/>
    <property type="match status" value="1"/>
</dbReference>
<organism evidence="4 5">
    <name type="scientific">Pisum sativum</name>
    <name type="common">Garden pea</name>
    <name type="synonym">Lathyrus oleraceus</name>
    <dbReference type="NCBI Taxonomy" id="3888"/>
    <lineage>
        <taxon>Eukaryota</taxon>
        <taxon>Viridiplantae</taxon>
        <taxon>Streptophyta</taxon>
        <taxon>Embryophyta</taxon>
        <taxon>Tracheophyta</taxon>
        <taxon>Spermatophyta</taxon>
        <taxon>Magnoliopsida</taxon>
        <taxon>eudicotyledons</taxon>
        <taxon>Gunneridae</taxon>
        <taxon>Pentapetalae</taxon>
        <taxon>rosids</taxon>
        <taxon>fabids</taxon>
        <taxon>Fabales</taxon>
        <taxon>Fabaceae</taxon>
        <taxon>Papilionoideae</taxon>
        <taxon>50 kb inversion clade</taxon>
        <taxon>NPAAA clade</taxon>
        <taxon>Hologalegina</taxon>
        <taxon>IRL clade</taxon>
        <taxon>Fabeae</taxon>
        <taxon>Lathyrus</taxon>
    </lineage>
</organism>
<reference evidence="4 5" key="1">
    <citation type="journal article" date="2022" name="Nat. Genet.">
        <title>Improved pea reference genome and pan-genome highlight genomic features and evolutionary characteristics.</title>
        <authorList>
            <person name="Yang T."/>
            <person name="Liu R."/>
            <person name="Luo Y."/>
            <person name="Hu S."/>
            <person name="Wang D."/>
            <person name="Wang C."/>
            <person name="Pandey M.K."/>
            <person name="Ge S."/>
            <person name="Xu Q."/>
            <person name="Li N."/>
            <person name="Li G."/>
            <person name="Huang Y."/>
            <person name="Saxena R.K."/>
            <person name="Ji Y."/>
            <person name="Li M."/>
            <person name="Yan X."/>
            <person name="He Y."/>
            <person name="Liu Y."/>
            <person name="Wang X."/>
            <person name="Xiang C."/>
            <person name="Varshney R.K."/>
            <person name="Ding H."/>
            <person name="Gao S."/>
            <person name="Zong X."/>
        </authorList>
    </citation>
    <scope>NUCLEOTIDE SEQUENCE [LARGE SCALE GENOMIC DNA]</scope>
    <source>
        <strain evidence="4 5">cv. Zhongwan 6</strain>
    </source>
</reference>
<evidence type="ECO:0000259" key="3">
    <source>
        <dbReference type="Pfam" id="PF10551"/>
    </source>
</evidence>
<dbReference type="Proteomes" id="UP001058974">
    <property type="component" value="Chromosome 5"/>
</dbReference>
<dbReference type="InterPro" id="IPR004330">
    <property type="entry name" value="FAR1_DNA_bnd_dom"/>
</dbReference>
<dbReference type="AlphaFoldDB" id="A0A9D4WS61"/>
<feature type="domain" description="MULE transposase" evidence="3">
    <location>
        <begin position="262"/>
        <end position="356"/>
    </location>
</feature>
<keyword evidence="1" id="KW-0862">Zinc</keyword>
<accession>A0A9D4WS61</accession>
<comment type="function">
    <text evidence="1">Putative transcription activator involved in regulating light control of development.</text>
</comment>
<evidence type="ECO:0000313" key="5">
    <source>
        <dbReference type="Proteomes" id="UP001058974"/>
    </source>
</evidence>
<keyword evidence="1" id="KW-0539">Nucleus</keyword>
<protein>
    <recommendedName>
        <fullName evidence="1">Protein FAR1-RELATED SEQUENCE</fullName>
    </recommendedName>
</protein>
<dbReference type="Gramene" id="Psat05G0322500-T1">
    <property type="protein sequence ID" value="KAI5406872.1"/>
    <property type="gene ID" value="KIW84_053225"/>
</dbReference>
<dbReference type="Pfam" id="PF10551">
    <property type="entry name" value="MULE"/>
    <property type="match status" value="1"/>
</dbReference>
<dbReference type="EMBL" id="JAMSHJ010000005">
    <property type="protein sequence ID" value="KAI5406872.1"/>
    <property type="molecule type" value="Genomic_DNA"/>
</dbReference>